<evidence type="ECO:0000256" key="3">
    <source>
        <dbReference type="ARBA" id="ARBA00022490"/>
    </source>
</evidence>
<evidence type="ECO:0000259" key="7">
    <source>
        <dbReference type="Pfam" id="PF06886"/>
    </source>
</evidence>
<organism evidence="8 9">
    <name type="scientific">Citrus sinensis</name>
    <name type="common">Sweet orange</name>
    <name type="synonym">Citrus aurantium var. sinensis</name>
    <dbReference type="NCBI Taxonomy" id="2711"/>
    <lineage>
        <taxon>Eukaryota</taxon>
        <taxon>Viridiplantae</taxon>
        <taxon>Streptophyta</taxon>
        <taxon>Embryophyta</taxon>
        <taxon>Tracheophyta</taxon>
        <taxon>Spermatophyta</taxon>
        <taxon>Magnoliopsida</taxon>
        <taxon>eudicotyledons</taxon>
        <taxon>Gunneridae</taxon>
        <taxon>Pentapetalae</taxon>
        <taxon>rosids</taxon>
        <taxon>malvids</taxon>
        <taxon>Sapindales</taxon>
        <taxon>Rutaceae</taxon>
        <taxon>Aurantioideae</taxon>
        <taxon>Citrus</taxon>
    </lineage>
</organism>
<dbReference type="GO" id="GO:0008017">
    <property type="term" value="F:microtubule binding"/>
    <property type="evidence" value="ECO:0007669"/>
    <property type="project" value="InterPro"/>
</dbReference>
<evidence type="ECO:0000313" key="9">
    <source>
        <dbReference type="Proteomes" id="UP000027120"/>
    </source>
</evidence>
<feature type="region of interest" description="Disordered" evidence="6">
    <location>
        <begin position="77"/>
        <end position="111"/>
    </location>
</feature>
<evidence type="ECO:0000256" key="5">
    <source>
        <dbReference type="ARBA" id="ARBA00023212"/>
    </source>
</evidence>
<sequence length="307" mass="33756">MGIEVTDVCMDKEADCVIVYSNGVSHDSDHETIPNHHDVAGPFEHFDGDPQLQSLVESTEVKEYEVKECTSETSIEVEKGKEEQNVVSSMPEAGLPAEKTKPEDVKTKENNKSHLVVKHASKATAGNVRTKHTIPQPFSLATEKRASNGTRPTAAELKSVNKSSNTNSLRHLNSKKQNQQLRKSLTFKASPMPSFYHDGPPPKVELKKMPPTRAKSPKLGRRKSCSDAASLNQGDQVKGTSRTGNRQSLGNYREDTTLFSTDKKDPSNIPNGHVICKLQDNPKLAEDIMAPKVNVHSNPEIGVVFQP</sequence>
<evidence type="ECO:0000313" key="8">
    <source>
        <dbReference type="EMBL" id="KDO45897.1"/>
    </source>
</evidence>
<evidence type="ECO:0000256" key="6">
    <source>
        <dbReference type="SAM" id="MobiDB-lite"/>
    </source>
</evidence>
<reference evidence="8 9" key="1">
    <citation type="submission" date="2014-04" db="EMBL/GenBank/DDBJ databases">
        <authorList>
            <consortium name="International Citrus Genome Consortium"/>
            <person name="Gmitter F."/>
            <person name="Chen C."/>
            <person name="Farmerie W."/>
            <person name="Harkins T."/>
            <person name="Desany B."/>
            <person name="Mohiuddin M."/>
            <person name="Kodira C."/>
            <person name="Borodovsky M."/>
            <person name="Lomsadze A."/>
            <person name="Burns P."/>
            <person name="Jenkins J."/>
            <person name="Prochnik S."/>
            <person name="Shu S."/>
            <person name="Chapman J."/>
            <person name="Pitluck S."/>
            <person name="Schmutz J."/>
            <person name="Rokhsar D."/>
        </authorList>
    </citation>
    <scope>NUCLEOTIDE SEQUENCE</scope>
</reference>
<evidence type="ECO:0000256" key="1">
    <source>
        <dbReference type="ARBA" id="ARBA00004245"/>
    </source>
</evidence>
<dbReference type="PANTHER" id="PTHR46372">
    <property type="entry name" value="PROTEIN WVD2-LIKE 3"/>
    <property type="match status" value="1"/>
</dbReference>
<keyword evidence="5" id="KW-0206">Cytoskeleton</keyword>
<dbReference type="EMBL" id="KK785233">
    <property type="protein sequence ID" value="KDO45897.1"/>
    <property type="molecule type" value="Genomic_DNA"/>
</dbReference>
<keyword evidence="9" id="KW-1185">Reference proteome</keyword>
<dbReference type="AlphaFoldDB" id="A0A067E3R5"/>
<comment type="subcellular location">
    <subcellularLocation>
        <location evidence="1">Cytoplasm</location>
        <location evidence="1">Cytoskeleton</location>
    </subcellularLocation>
</comment>
<dbReference type="GO" id="GO:0000226">
    <property type="term" value="P:microtubule cytoskeleton organization"/>
    <property type="evidence" value="ECO:0007669"/>
    <property type="project" value="InterPro"/>
</dbReference>
<feature type="domain" description="TPX2 C-terminal" evidence="7">
    <location>
        <begin position="167"/>
        <end position="209"/>
    </location>
</feature>
<accession>A0A067E3R5</accession>
<gene>
    <name evidence="8" type="ORF">CISIN_1g0150552mg</name>
</gene>
<proteinExistence type="inferred from homology"/>
<dbReference type="InterPro" id="IPR027329">
    <property type="entry name" value="TPX2_C"/>
</dbReference>
<dbReference type="Proteomes" id="UP000027120">
    <property type="component" value="Unassembled WGS sequence"/>
</dbReference>
<dbReference type="GO" id="GO:0005874">
    <property type="term" value="C:microtubule"/>
    <property type="evidence" value="ECO:0007669"/>
    <property type="project" value="UniProtKB-KW"/>
</dbReference>
<comment type="similarity">
    <text evidence="2">Belongs to the TPX2 family.</text>
</comment>
<evidence type="ECO:0000256" key="4">
    <source>
        <dbReference type="ARBA" id="ARBA00022701"/>
    </source>
</evidence>
<protein>
    <recommendedName>
        <fullName evidence="7">TPX2 C-terminal domain-containing protein</fullName>
    </recommendedName>
</protein>
<feature type="compositionally biased region" description="Polar residues" evidence="6">
    <location>
        <begin position="227"/>
        <end position="250"/>
    </location>
</feature>
<dbReference type="InterPro" id="IPR044806">
    <property type="entry name" value="WVD2/WDL1-4"/>
</dbReference>
<feature type="compositionally biased region" description="Polar residues" evidence="6">
    <location>
        <begin position="160"/>
        <end position="183"/>
    </location>
</feature>
<evidence type="ECO:0000256" key="2">
    <source>
        <dbReference type="ARBA" id="ARBA00005885"/>
    </source>
</evidence>
<keyword evidence="3" id="KW-0963">Cytoplasm</keyword>
<feature type="region of interest" description="Disordered" evidence="6">
    <location>
        <begin position="140"/>
        <end position="253"/>
    </location>
</feature>
<feature type="compositionally biased region" description="Basic and acidic residues" evidence="6">
    <location>
        <begin position="98"/>
        <end position="111"/>
    </location>
</feature>
<dbReference type="PANTHER" id="PTHR46372:SF2">
    <property type="entry name" value="PROTEIN WVD2-LIKE 3"/>
    <property type="match status" value="1"/>
</dbReference>
<keyword evidence="4" id="KW-0493">Microtubule</keyword>
<name>A0A067E3R5_CITSI</name>
<dbReference type="Pfam" id="PF06886">
    <property type="entry name" value="TPX2"/>
    <property type="match status" value="1"/>
</dbReference>